<proteinExistence type="inferred from homology"/>
<dbReference type="AlphaFoldDB" id="A0A7W2QHX1"/>
<dbReference type="EMBL" id="JACGDG010000004">
    <property type="protein sequence ID" value="MBA6115243.1"/>
    <property type="molecule type" value="Genomic_DNA"/>
</dbReference>
<evidence type="ECO:0000256" key="5">
    <source>
        <dbReference type="ARBA" id="ARBA00022475"/>
    </source>
</evidence>
<evidence type="ECO:0000256" key="10">
    <source>
        <dbReference type="ARBA" id="ARBA00060298"/>
    </source>
</evidence>
<evidence type="ECO:0000313" key="15">
    <source>
        <dbReference type="EMBL" id="MBA6115243.1"/>
    </source>
</evidence>
<feature type="domain" description="ABC transmembrane type-1" evidence="14">
    <location>
        <begin position="60"/>
        <end position="250"/>
    </location>
</feature>
<keyword evidence="7" id="KW-0029">Amino-acid transport</keyword>
<dbReference type="PROSITE" id="PS50928">
    <property type="entry name" value="ABC_TM1"/>
    <property type="match status" value="1"/>
</dbReference>
<dbReference type="GO" id="GO:0043190">
    <property type="term" value="C:ATP-binding cassette (ABC) transporter complex"/>
    <property type="evidence" value="ECO:0007669"/>
    <property type="project" value="InterPro"/>
</dbReference>
<feature type="transmembrane region" description="Helical" evidence="13">
    <location>
        <begin position="95"/>
        <end position="123"/>
    </location>
</feature>
<accession>A0A7W2QHX1</accession>
<keyword evidence="8 13" id="KW-1133">Transmembrane helix</keyword>
<dbReference type="Pfam" id="PF00528">
    <property type="entry name" value="BPD_transp_1"/>
    <property type="match status" value="1"/>
</dbReference>
<evidence type="ECO:0000256" key="3">
    <source>
        <dbReference type="ARBA" id="ARBA00010072"/>
    </source>
</evidence>
<evidence type="ECO:0000259" key="14">
    <source>
        <dbReference type="PROSITE" id="PS50928"/>
    </source>
</evidence>
<evidence type="ECO:0000256" key="13">
    <source>
        <dbReference type="RuleBase" id="RU363032"/>
    </source>
</evidence>
<evidence type="ECO:0000256" key="12">
    <source>
        <dbReference type="ARBA" id="ARBA00073645"/>
    </source>
</evidence>
<keyword evidence="6 13" id="KW-0812">Transmembrane</keyword>
<organism evidence="15 16">
    <name type="scientific">Pseudomonas putida</name>
    <name type="common">Arthrobacter siderocapsulatus</name>
    <dbReference type="NCBI Taxonomy" id="303"/>
    <lineage>
        <taxon>Bacteria</taxon>
        <taxon>Pseudomonadati</taxon>
        <taxon>Pseudomonadota</taxon>
        <taxon>Gammaproteobacteria</taxon>
        <taxon>Pseudomonadales</taxon>
        <taxon>Pseudomonadaceae</taxon>
        <taxon>Pseudomonas</taxon>
    </lineage>
</organism>
<comment type="subcellular location">
    <subcellularLocation>
        <location evidence="2">Cell inner membrane</location>
        <topology evidence="2">Multi-pass membrane protein</topology>
    </subcellularLocation>
    <subcellularLocation>
        <location evidence="13">Cell membrane</location>
        <topology evidence="13">Multi-pass membrane protein</topology>
    </subcellularLocation>
</comment>
<evidence type="ECO:0000313" key="16">
    <source>
        <dbReference type="Proteomes" id="UP000553948"/>
    </source>
</evidence>
<comment type="similarity">
    <text evidence="3">Belongs to the binding-protein-dependent transport system permease family. HisMQ subfamily.</text>
</comment>
<dbReference type="InterPro" id="IPR035906">
    <property type="entry name" value="MetI-like_sf"/>
</dbReference>
<feature type="transmembrane region" description="Helical" evidence="13">
    <location>
        <begin position="62"/>
        <end position="83"/>
    </location>
</feature>
<dbReference type="CDD" id="cd06261">
    <property type="entry name" value="TM_PBP2"/>
    <property type="match status" value="1"/>
</dbReference>
<name>A0A7W2QHX1_PSEPU</name>
<keyword evidence="9 13" id="KW-0472">Membrane</keyword>
<dbReference type="PANTHER" id="PTHR30614">
    <property type="entry name" value="MEMBRANE COMPONENT OF AMINO ACID ABC TRANSPORTER"/>
    <property type="match status" value="1"/>
</dbReference>
<dbReference type="FunFam" id="1.10.3720.10:FF:000006">
    <property type="entry name" value="Glutamate/aspartate ABC transporter, permease protein GltK"/>
    <property type="match status" value="1"/>
</dbReference>
<evidence type="ECO:0000256" key="6">
    <source>
        <dbReference type="ARBA" id="ARBA00022692"/>
    </source>
</evidence>
<comment type="function">
    <text evidence="10">Part of the ABC transporter complex GltIJKL involved in glutamate and aspartate uptake. Probably responsible for the translocation of the substrate across the membrane.</text>
</comment>
<keyword evidence="4 13" id="KW-0813">Transport</keyword>
<reference evidence="15 16" key="1">
    <citation type="submission" date="2020-07" db="EMBL/GenBank/DDBJ databases">
        <title>Diversity of carbapenemase encoding genes among Pseudomonas putida group clinical isolates in a tertiary Brazilian hospital.</title>
        <authorList>
            <person name="Alberto-Lei F."/>
            <person name="Nodari C.S."/>
            <person name="Streling A.P."/>
            <person name="Paulino J.T."/>
            <person name="Bessa-Neto F.O."/>
            <person name="Cayo R."/>
            <person name="Gales A.C."/>
        </authorList>
    </citation>
    <scope>NUCLEOTIDE SEQUENCE [LARGE SCALE GENOMIC DNA]</scope>
    <source>
        <strain evidence="15 16">12464</strain>
    </source>
</reference>
<evidence type="ECO:0000256" key="4">
    <source>
        <dbReference type="ARBA" id="ARBA00022448"/>
    </source>
</evidence>
<comment type="function">
    <text evidence="1">Part of the binding-protein-dependent transport system for glutamine; probably responsible for the translocation of the substrate across the membrane.</text>
</comment>
<dbReference type="GO" id="GO:0022857">
    <property type="term" value="F:transmembrane transporter activity"/>
    <property type="evidence" value="ECO:0007669"/>
    <property type="project" value="InterPro"/>
</dbReference>
<dbReference type="PANTHER" id="PTHR30614:SF20">
    <property type="entry name" value="GLUTAMINE TRANSPORT SYSTEM PERMEASE PROTEIN GLNP"/>
    <property type="match status" value="1"/>
</dbReference>
<gene>
    <name evidence="15" type="ORF">H4C47_05830</name>
</gene>
<dbReference type="Gene3D" id="1.10.3720.10">
    <property type="entry name" value="MetI-like"/>
    <property type="match status" value="1"/>
</dbReference>
<dbReference type="GO" id="GO:0006865">
    <property type="term" value="P:amino acid transport"/>
    <property type="evidence" value="ECO:0007669"/>
    <property type="project" value="UniProtKB-KW"/>
</dbReference>
<evidence type="ECO:0000256" key="9">
    <source>
        <dbReference type="ARBA" id="ARBA00023136"/>
    </source>
</evidence>
<dbReference type="InterPro" id="IPR043429">
    <property type="entry name" value="ArtM/GltK/GlnP/TcyL/YhdX-like"/>
</dbReference>
<sequence>MTSSVKSIPRSTPRPTLNAPLIKTAVAICLTVAFVFGMGLILEHAPEPIGSNASQIAQAALVTVQLTLLAGILGVVIGTLAALGKASSIAPLRWLCSAYIWVARGTPLLLQILFTFFALPVLLPSLEFSDFTSATIALAFNVGAYNAEAIRSGLLSVPKGQIEAADALGLSKTTLFFSVVFPQALRISLPPLVNNGVSLLKDSSLAYAIGVVELSNAASRIQSATFEPVPVLLTSAAIYLILTTSMTQVTNALEQHLSFERK</sequence>
<dbReference type="Proteomes" id="UP000553948">
    <property type="component" value="Unassembled WGS sequence"/>
</dbReference>
<evidence type="ECO:0000256" key="7">
    <source>
        <dbReference type="ARBA" id="ARBA00022970"/>
    </source>
</evidence>
<evidence type="ECO:0000256" key="8">
    <source>
        <dbReference type="ARBA" id="ARBA00022989"/>
    </source>
</evidence>
<feature type="transmembrane region" description="Helical" evidence="13">
    <location>
        <begin position="21"/>
        <end position="42"/>
    </location>
</feature>
<keyword evidence="5" id="KW-1003">Cell membrane</keyword>
<evidence type="ECO:0000256" key="2">
    <source>
        <dbReference type="ARBA" id="ARBA00004429"/>
    </source>
</evidence>
<comment type="caution">
    <text evidence="15">The sequence shown here is derived from an EMBL/GenBank/DDBJ whole genome shotgun (WGS) entry which is preliminary data.</text>
</comment>
<protein>
    <recommendedName>
        <fullName evidence="12">Glutamate/aspartate import permease protein GltK</fullName>
    </recommendedName>
</protein>
<dbReference type="SUPFAM" id="SSF161098">
    <property type="entry name" value="MetI-like"/>
    <property type="match status" value="1"/>
</dbReference>
<dbReference type="InterPro" id="IPR000515">
    <property type="entry name" value="MetI-like"/>
</dbReference>
<comment type="subunit">
    <text evidence="11">The complex is composed of two ATP-binding proteins (GltL), two transmembrane proteins (GltJ and GltK) and a solute-binding protein (GltI).</text>
</comment>
<dbReference type="NCBIfam" id="TIGR01726">
    <property type="entry name" value="HEQRo_perm_3TM"/>
    <property type="match status" value="1"/>
</dbReference>
<dbReference type="InterPro" id="IPR010065">
    <property type="entry name" value="AA_ABC_transptr_permease_3TM"/>
</dbReference>
<evidence type="ECO:0000256" key="11">
    <source>
        <dbReference type="ARBA" id="ARBA00062718"/>
    </source>
</evidence>
<evidence type="ECO:0000256" key="1">
    <source>
        <dbReference type="ARBA" id="ARBA00003159"/>
    </source>
</evidence>
<dbReference type="RefSeq" id="WP_176514208.1">
    <property type="nucleotide sequence ID" value="NZ_CP060529.1"/>
</dbReference>